<dbReference type="Pfam" id="PF02152">
    <property type="entry name" value="FolB"/>
    <property type="match status" value="1"/>
</dbReference>
<dbReference type="NCBIfam" id="TIGR00525">
    <property type="entry name" value="folB"/>
    <property type="match status" value="1"/>
</dbReference>
<proteinExistence type="inferred from homology"/>
<dbReference type="PANTHER" id="PTHR42844">
    <property type="entry name" value="DIHYDRONEOPTERIN ALDOLASE 1-RELATED"/>
    <property type="match status" value="1"/>
</dbReference>
<keyword evidence="5 8" id="KW-0289">Folate biosynthesis</keyword>
<sequence>MDTVFIRGLRIDTTIGIHDWEKRIRRPVVLDLEMASDIARGAATDRIEDALDYEAVTRRLEQFVSESRFELVETLAERCASILRDEFGVAWVRLTLSKPGAVGKCVDVGVTIERGERC</sequence>
<comment type="catalytic activity">
    <reaction evidence="1">
        <text>7,8-dihydroneopterin = 7,8-dihydromonapterin</text>
        <dbReference type="Rhea" id="RHEA:45328"/>
        <dbReference type="ChEBI" id="CHEBI:17001"/>
        <dbReference type="ChEBI" id="CHEBI:71175"/>
        <dbReference type="EC" id="5.1.99.8"/>
    </reaction>
</comment>
<organism evidence="10 11">
    <name type="scientific">Thiocapsa roseopersicina</name>
    <dbReference type="NCBI Taxonomy" id="1058"/>
    <lineage>
        <taxon>Bacteria</taxon>
        <taxon>Pseudomonadati</taxon>
        <taxon>Pseudomonadota</taxon>
        <taxon>Gammaproteobacteria</taxon>
        <taxon>Chromatiales</taxon>
        <taxon>Chromatiaceae</taxon>
        <taxon>Thiocapsa</taxon>
    </lineage>
</organism>
<evidence type="ECO:0000256" key="4">
    <source>
        <dbReference type="ARBA" id="ARBA00005708"/>
    </source>
</evidence>
<evidence type="ECO:0000256" key="5">
    <source>
        <dbReference type="ARBA" id="ARBA00022909"/>
    </source>
</evidence>
<dbReference type="Gene3D" id="3.30.1130.10">
    <property type="match status" value="1"/>
</dbReference>
<comment type="similarity">
    <text evidence="4 8">Belongs to the DHNA family.</text>
</comment>
<comment type="function">
    <text evidence="8">Catalyzes the conversion of 7,8-dihydroneopterin to 6-hydroxymethyl-7,8-dihydropterin.</text>
</comment>
<keyword evidence="7 8" id="KW-0456">Lyase</keyword>
<comment type="pathway">
    <text evidence="3 8">Cofactor biosynthesis; tetrahydrofolate biosynthesis; 2-amino-4-hydroxy-6-hydroxymethyl-7,8-dihydropteridine diphosphate from 7,8-dihydroneopterin triphosphate: step 3/4.</text>
</comment>
<dbReference type="GO" id="GO:0046656">
    <property type="term" value="P:folic acid biosynthetic process"/>
    <property type="evidence" value="ECO:0007669"/>
    <property type="project" value="UniProtKB-UniRule"/>
</dbReference>
<dbReference type="GO" id="GO:0005737">
    <property type="term" value="C:cytoplasm"/>
    <property type="evidence" value="ECO:0007669"/>
    <property type="project" value="TreeGrafter"/>
</dbReference>
<dbReference type="NCBIfam" id="TIGR00526">
    <property type="entry name" value="folB_dom"/>
    <property type="match status" value="1"/>
</dbReference>
<dbReference type="SMART" id="SM00905">
    <property type="entry name" value="FolB"/>
    <property type="match status" value="1"/>
</dbReference>
<dbReference type="PANTHER" id="PTHR42844:SF1">
    <property type="entry name" value="DIHYDRONEOPTERIN ALDOLASE 1-RELATED"/>
    <property type="match status" value="1"/>
</dbReference>
<dbReference type="GO" id="GO:0016853">
    <property type="term" value="F:isomerase activity"/>
    <property type="evidence" value="ECO:0007669"/>
    <property type="project" value="UniProtKB-KW"/>
</dbReference>
<dbReference type="EC" id="4.1.2.25" evidence="8"/>
<comment type="catalytic activity">
    <reaction evidence="2 8">
        <text>7,8-dihydroneopterin = 6-hydroxymethyl-7,8-dihydropterin + glycolaldehyde</text>
        <dbReference type="Rhea" id="RHEA:10540"/>
        <dbReference type="ChEBI" id="CHEBI:17001"/>
        <dbReference type="ChEBI" id="CHEBI:17071"/>
        <dbReference type="ChEBI" id="CHEBI:44841"/>
        <dbReference type="EC" id="4.1.2.25"/>
    </reaction>
</comment>
<dbReference type="GO" id="GO:0004150">
    <property type="term" value="F:dihydroneopterin aldolase activity"/>
    <property type="evidence" value="ECO:0007669"/>
    <property type="project" value="UniProtKB-UniRule"/>
</dbReference>
<dbReference type="EMBL" id="FNNZ01000018">
    <property type="protein sequence ID" value="SDX23856.1"/>
    <property type="molecule type" value="Genomic_DNA"/>
</dbReference>
<dbReference type="FunFam" id="3.30.1130.10:FF:000002">
    <property type="entry name" value="7,8-dihydroneopterin aldolase"/>
    <property type="match status" value="1"/>
</dbReference>
<evidence type="ECO:0000313" key="10">
    <source>
        <dbReference type="EMBL" id="SDX23856.1"/>
    </source>
</evidence>
<evidence type="ECO:0000256" key="1">
    <source>
        <dbReference type="ARBA" id="ARBA00000693"/>
    </source>
</evidence>
<dbReference type="OrthoDB" id="9810587at2"/>
<dbReference type="AlphaFoldDB" id="A0A1H3A2L2"/>
<dbReference type="InterPro" id="IPR006157">
    <property type="entry name" value="FolB_dom"/>
</dbReference>
<evidence type="ECO:0000256" key="2">
    <source>
        <dbReference type="ARBA" id="ARBA00001353"/>
    </source>
</evidence>
<evidence type="ECO:0000256" key="3">
    <source>
        <dbReference type="ARBA" id="ARBA00005013"/>
    </source>
</evidence>
<dbReference type="InterPro" id="IPR006156">
    <property type="entry name" value="Dihydroneopterin_aldolase"/>
</dbReference>
<dbReference type="UniPathway" id="UPA00077">
    <property type="reaction ID" value="UER00154"/>
</dbReference>
<keyword evidence="11" id="KW-1185">Reference proteome</keyword>
<evidence type="ECO:0000313" key="11">
    <source>
        <dbReference type="Proteomes" id="UP000198816"/>
    </source>
</evidence>
<keyword evidence="6" id="KW-0413">Isomerase</keyword>
<dbReference type="Proteomes" id="UP000198816">
    <property type="component" value="Unassembled WGS sequence"/>
</dbReference>
<dbReference type="CDD" id="cd00534">
    <property type="entry name" value="DHNA_DHNTPE"/>
    <property type="match status" value="1"/>
</dbReference>
<evidence type="ECO:0000256" key="8">
    <source>
        <dbReference type="RuleBase" id="RU362079"/>
    </source>
</evidence>
<evidence type="ECO:0000256" key="7">
    <source>
        <dbReference type="ARBA" id="ARBA00023239"/>
    </source>
</evidence>
<feature type="domain" description="Dihydroneopterin aldolase/epimerase" evidence="9">
    <location>
        <begin position="4"/>
        <end position="114"/>
    </location>
</feature>
<evidence type="ECO:0000259" key="9">
    <source>
        <dbReference type="SMART" id="SM00905"/>
    </source>
</evidence>
<dbReference type="SUPFAM" id="SSF55620">
    <property type="entry name" value="Tetrahydrobiopterin biosynthesis enzymes-like"/>
    <property type="match status" value="1"/>
</dbReference>
<dbReference type="InterPro" id="IPR043133">
    <property type="entry name" value="GTP-CH-I_C/QueF"/>
</dbReference>
<gene>
    <name evidence="10" type="ORF">SAMN05421783_11826</name>
</gene>
<dbReference type="STRING" id="1058.SAMN05421783_11826"/>
<reference evidence="11" key="1">
    <citation type="submission" date="2016-10" db="EMBL/GenBank/DDBJ databases">
        <authorList>
            <person name="Varghese N."/>
            <person name="Submissions S."/>
        </authorList>
    </citation>
    <scope>NUCLEOTIDE SEQUENCE [LARGE SCALE GENOMIC DNA]</scope>
    <source>
        <strain evidence="11">DSM 217</strain>
    </source>
</reference>
<name>A0A1H3A2L2_THIRO</name>
<dbReference type="GO" id="GO:0046654">
    <property type="term" value="P:tetrahydrofolate biosynthetic process"/>
    <property type="evidence" value="ECO:0007669"/>
    <property type="project" value="UniProtKB-UniRule"/>
</dbReference>
<protein>
    <recommendedName>
        <fullName evidence="8">7,8-dihydroneopterin aldolase</fullName>
        <ecNumber evidence="8">4.1.2.25</ecNumber>
    </recommendedName>
</protein>
<accession>A0A1H3A2L2</accession>
<evidence type="ECO:0000256" key="6">
    <source>
        <dbReference type="ARBA" id="ARBA00023235"/>
    </source>
</evidence>
<dbReference type="RefSeq" id="WP_093035010.1">
    <property type="nucleotide sequence ID" value="NZ_FNNZ01000018.1"/>
</dbReference>